<gene>
    <name evidence="2" type="ORF">KEM10_14090</name>
</gene>
<dbReference type="InterPro" id="IPR036291">
    <property type="entry name" value="NAD(P)-bd_dom_sf"/>
</dbReference>
<dbReference type="CDD" id="cd05243">
    <property type="entry name" value="SDR_a5"/>
    <property type="match status" value="1"/>
</dbReference>
<organism evidence="2 3">
    <name type="scientific">Carboxylicivirga linearis</name>
    <dbReference type="NCBI Taxonomy" id="1628157"/>
    <lineage>
        <taxon>Bacteria</taxon>
        <taxon>Pseudomonadati</taxon>
        <taxon>Bacteroidota</taxon>
        <taxon>Bacteroidia</taxon>
        <taxon>Marinilabiliales</taxon>
        <taxon>Marinilabiliaceae</taxon>
        <taxon>Carboxylicivirga</taxon>
    </lineage>
</organism>
<accession>A0ABS5JYC9</accession>
<keyword evidence="3" id="KW-1185">Reference proteome</keyword>
<dbReference type="SUPFAM" id="SSF51735">
    <property type="entry name" value="NAD(P)-binding Rossmann-fold domains"/>
    <property type="match status" value="1"/>
</dbReference>
<name>A0ABS5JYC9_9BACT</name>
<evidence type="ECO:0000313" key="3">
    <source>
        <dbReference type="Proteomes" id="UP000708576"/>
    </source>
</evidence>
<dbReference type="InterPro" id="IPR016040">
    <property type="entry name" value="NAD(P)-bd_dom"/>
</dbReference>
<dbReference type="Pfam" id="PF13460">
    <property type="entry name" value="NAD_binding_10"/>
    <property type="match status" value="1"/>
</dbReference>
<feature type="domain" description="NAD(P)-binding" evidence="1">
    <location>
        <begin position="8"/>
        <end position="193"/>
    </location>
</feature>
<dbReference type="Gene3D" id="3.40.50.720">
    <property type="entry name" value="NAD(P)-binding Rossmann-like Domain"/>
    <property type="match status" value="1"/>
</dbReference>
<dbReference type="PANTHER" id="PTHR12126:SF11">
    <property type="entry name" value="NADH DEHYDROGENASE [UBIQUINONE] 1 ALPHA SUBCOMPLEX SUBUNIT 9, MITOCHONDRIAL"/>
    <property type="match status" value="1"/>
</dbReference>
<dbReference type="InterPro" id="IPR051207">
    <property type="entry name" value="ComplexI_NDUFA9_subunit"/>
</dbReference>
<reference evidence="2 3" key="1">
    <citation type="journal article" date="2015" name="Int. J. Syst. Evol. Microbiol.">
        <title>Carboxylicivirga linearis sp. nov., isolated from a sea cucumber culture pond.</title>
        <authorList>
            <person name="Wang F.Q."/>
            <person name="Zhou Y.X."/>
            <person name="Lin X.Z."/>
            <person name="Chen G.J."/>
            <person name="Du Z.J."/>
        </authorList>
    </citation>
    <scope>NUCLEOTIDE SEQUENCE [LARGE SCALE GENOMIC DNA]</scope>
    <source>
        <strain evidence="2 3">FB218</strain>
    </source>
</reference>
<evidence type="ECO:0000259" key="1">
    <source>
        <dbReference type="Pfam" id="PF13460"/>
    </source>
</evidence>
<dbReference type="EMBL" id="JAGUCO010000011">
    <property type="protein sequence ID" value="MBS2099421.1"/>
    <property type="molecule type" value="Genomic_DNA"/>
</dbReference>
<dbReference type="Proteomes" id="UP000708576">
    <property type="component" value="Unassembled WGS sequence"/>
</dbReference>
<sequence length="287" mass="31937">MKKIAIAGSTGYLGKCIAEAVVSQKSINALLLARNLEKLAVYEGENITKVKVEFTDNITLQGMLNGVDTVISTVGITRQKDGLSYMDVDYGANHNLLEEAKKAGVRKFVYVSVLNGQNMRHLKICEAKERFVDELKTSGLEYTIIRPNGFFSDMKDFLNMAQKGKVYLFGTGENSLNPIHGDDLARVCLDSIHVDDEEIEVGGPEVFTQNQIASLALKTLNKPVKIVHLSDWIRSFTLGLVRTFLPSKIYGPIEFFLSAMASDMIAPKYGVHKLEDYYQGISHEFSK</sequence>
<evidence type="ECO:0000313" key="2">
    <source>
        <dbReference type="EMBL" id="MBS2099421.1"/>
    </source>
</evidence>
<comment type="caution">
    <text evidence="2">The sequence shown here is derived from an EMBL/GenBank/DDBJ whole genome shotgun (WGS) entry which is preliminary data.</text>
</comment>
<proteinExistence type="predicted"/>
<dbReference type="PANTHER" id="PTHR12126">
    <property type="entry name" value="NADH-UBIQUINONE OXIDOREDUCTASE 39 KDA SUBUNIT-RELATED"/>
    <property type="match status" value="1"/>
</dbReference>
<protein>
    <submittedName>
        <fullName evidence="2">SDR family oxidoreductase</fullName>
    </submittedName>
</protein>
<dbReference type="RefSeq" id="WP_212216663.1">
    <property type="nucleotide sequence ID" value="NZ_JAGUCO010000011.1"/>
</dbReference>